<dbReference type="AlphaFoldDB" id="X1BRD2"/>
<dbReference type="Gene3D" id="3.40.30.10">
    <property type="entry name" value="Glutaredoxin"/>
    <property type="match status" value="1"/>
</dbReference>
<organism evidence="1">
    <name type="scientific">marine sediment metagenome</name>
    <dbReference type="NCBI Taxonomy" id="412755"/>
    <lineage>
        <taxon>unclassified sequences</taxon>
        <taxon>metagenomes</taxon>
        <taxon>ecological metagenomes</taxon>
    </lineage>
</organism>
<protein>
    <recommendedName>
        <fullName evidence="2">Thioredoxin-like fold domain-containing protein</fullName>
    </recommendedName>
</protein>
<name>X1BRD2_9ZZZZ</name>
<evidence type="ECO:0008006" key="2">
    <source>
        <dbReference type="Google" id="ProtNLM"/>
    </source>
</evidence>
<dbReference type="EMBL" id="BART01018328">
    <property type="protein sequence ID" value="GAG74721.1"/>
    <property type="molecule type" value="Genomic_DNA"/>
</dbReference>
<feature type="non-terminal residue" evidence="1">
    <location>
        <position position="1"/>
    </location>
</feature>
<gene>
    <name evidence="1" type="ORF">S01H4_34612</name>
</gene>
<proteinExistence type="predicted"/>
<dbReference type="SUPFAM" id="SSF52833">
    <property type="entry name" value="Thioredoxin-like"/>
    <property type="match status" value="1"/>
</dbReference>
<dbReference type="InterPro" id="IPR036249">
    <property type="entry name" value="Thioredoxin-like_sf"/>
</dbReference>
<sequence>QTNFERSCSTGSKYHYLNIEFFTVFTDNDLDIWRAYLAKRIPKSWVNTYEFDQPDRPTIAYHIKQTPSLFLLDADKIILNKHITVAELDRYLFQVAQKSKF</sequence>
<comment type="caution">
    <text evidence="1">The sequence shown here is derived from an EMBL/GenBank/DDBJ whole genome shotgun (WGS) entry which is preliminary data.</text>
</comment>
<evidence type="ECO:0000313" key="1">
    <source>
        <dbReference type="EMBL" id="GAG74721.1"/>
    </source>
</evidence>
<accession>X1BRD2</accession>
<reference evidence="1" key="1">
    <citation type="journal article" date="2014" name="Front. Microbiol.">
        <title>High frequency of phylogenetically diverse reductive dehalogenase-homologous genes in deep subseafloor sedimentary metagenomes.</title>
        <authorList>
            <person name="Kawai M."/>
            <person name="Futagami T."/>
            <person name="Toyoda A."/>
            <person name="Takaki Y."/>
            <person name="Nishi S."/>
            <person name="Hori S."/>
            <person name="Arai W."/>
            <person name="Tsubouchi T."/>
            <person name="Morono Y."/>
            <person name="Uchiyama I."/>
            <person name="Ito T."/>
            <person name="Fujiyama A."/>
            <person name="Inagaki F."/>
            <person name="Takami H."/>
        </authorList>
    </citation>
    <scope>NUCLEOTIDE SEQUENCE</scope>
    <source>
        <strain evidence="1">Expedition CK06-06</strain>
    </source>
</reference>